<feature type="chain" id="PRO_5030020639" evidence="2">
    <location>
        <begin position="19"/>
        <end position="2122"/>
    </location>
</feature>
<dbReference type="NCBIfam" id="TIGR04183">
    <property type="entry name" value="Por_Secre_tail"/>
    <property type="match status" value="1"/>
</dbReference>
<dbReference type="InterPro" id="IPR032675">
    <property type="entry name" value="LRR_dom_sf"/>
</dbReference>
<evidence type="ECO:0000313" key="5">
    <source>
        <dbReference type="EMBL" id="KAA5423216.1"/>
    </source>
</evidence>
<evidence type="ECO:0000259" key="3">
    <source>
        <dbReference type="Pfam" id="PF18962"/>
    </source>
</evidence>
<dbReference type="InterPro" id="IPR026906">
    <property type="entry name" value="LRR_5"/>
</dbReference>
<feature type="region of interest" description="Disordered" evidence="1">
    <location>
        <begin position="1417"/>
        <end position="1443"/>
    </location>
</feature>
<keyword evidence="2" id="KW-0732">Signal</keyword>
<dbReference type="Proteomes" id="UP000448877">
    <property type="component" value="Unassembled WGS sequence"/>
</dbReference>
<feature type="domain" description="Bacterial repeat" evidence="4">
    <location>
        <begin position="132"/>
        <end position="201"/>
    </location>
</feature>
<gene>
    <name evidence="5" type="ORF">F2Y81_03855</name>
</gene>
<name>A0A125MGZ0_9BACE</name>
<reference evidence="5 6" key="1">
    <citation type="journal article" date="2019" name="Nat. Med.">
        <title>A library of human gut bacterial isolates paired with longitudinal multiomics data enables mechanistic microbiome research.</title>
        <authorList>
            <person name="Poyet M."/>
            <person name="Groussin M."/>
            <person name="Gibbons S.M."/>
            <person name="Avila-Pacheco J."/>
            <person name="Jiang X."/>
            <person name="Kearney S.M."/>
            <person name="Perrotta A.R."/>
            <person name="Berdy B."/>
            <person name="Zhao S."/>
            <person name="Lieberman T.D."/>
            <person name="Swanson P.K."/>
            <person name="Smith M."/>
            <person name="Roesemann S."/>
            <person name="Alexander J.E."/>
            <person name="Rich S.A."/>
            <person name="Livny J."/>
            <person name="Vlamakis H."/>
            <person name="Clish C."/>
            <person name="Bullock K."/>
            <person name="Deik A."/>
            <person name="Scott J."/>
            <person name="Pierce K.A."/>
            <person name="Xavier R.J."/>
            <person name="Alm E.J."/>
        </authorList>
    </citation>
    <scope>NUCLEOTIDE SEQUENCE [LARGE SCALE GENOMIC DNA]</scope>
    <source>
        <strain evidence="5 6">BIOML-A6</strain>
    </source>
</reference>
<sequence>MKYILSLFIALWSIAAWGQEGGDGFNPSNPGEPGQRYNLTVNVTPDEAGSTSPSGKQQYALGESVYLSANANNYYQFVGWIQDGDTISRNRSFNYTMPAKNTAITAVFKATDSFNPDNPDDPSQEVIKYKLVLTASPAEGGSFNITSGERFSEGASISVYAYPNSNYQFEGWKQGDKLLSTEGVYSFVMGKEDVSITGLFHFNPANPGNPGANHWDAETGELIIDDFTPGSIMNAVDQVTGGSNNYGKVSMVIISGQMNSHDFGIVDRLNNCTLIDLSRTGGYTEIPPYAFDNTNLSTAILPACTEKIGYHAFGNCKNLTDISCYAITPPIADERAFEGIAENAVIRVLSSSIPLYAEAAVWKDFTILPLTEDVRTLEVNLPVGSESTYKNMTIELQNLQNGQKQRYVVSDRITYTFNGLLKNCTYNVYLKTPADVVLGQIEKIEIKEENQSVTFSSLLTLLDVNLKVQTPDGTDVTDQTQVTWLNDQQTYLSQGSSLKAQTAGTKLNYRIVLNQNLGMQYVTPENQTYSVKEEENQLVYTLIPIEMLTVSGLVKNANSDALSGAVISISQKLNGKYSKSFITQTDTKGKFELDVFNDESTISVSATDYISQTLTKANFNAGADLGTVELKAISGTTINLNLTYTPSVATDEEARTENWYSDYANIAYTIYNETQEKEITNFSVQYPSIVLLEEVAAGDRLRIIASSKNGAFRSVTATATVDENAEKANVLLNIIALGGISASYTDTDNTDIVGILYDSKGELLKKYTYFNQCLSISNLSDGKYTLVSMVNSAFFNSILKISQLAASGLTEGTDYVQNTVTVKSGILSSITNSHIPMLDESKLYYTGDNTSFTANKASIVAGNYLTLKGKIDFKEEYTASVSNVQLIVDLPETSLYVENSAMTGSNIASYTLDNNRLTIPLHNYTELVRFCVIPTASGEYIPNAFVQFTLNGKEILQPIGAATCTIKDLSISIPSTVAKKTFSINGTAIGKSEVEIYDNGILIGQTTSLANGLWYTTCELYNAKNLSSHDIYAKIRTKDGAELQTETCPVLYNENAIEVSKVTMINIAHGASSLDLLEYVTTFDFINPITSAQTYWYWPNYPDFTFKIDFTNNSPEIITNVALHVKTSSNNIVRIPASYNQTKDIWVATHPFQSEALPVNLSVTYDYIDYSMCDSLAYINTLEKNIGIPVIEDYDDTDDIFTYSMKSKSSDIALKCFFIKTDIKNKEAITKKIANSTFKLCIEKGPFKYYVNDTDAYQITRETSDSLFVYAYFGYDDVQSYKDYVTLFGKNINTTTRIAGFDPGSDRIAPSTDRLNQWRDHIIQGAIDEANRKLKCADDITNINLHSDIMHLRQCVGFSLGSFLAHSANLISSSSGRPENVIDAGNTLWGAADAASSFGDGMQDLTRAGHAYLQRIHDAPDCPDDNGGKGSDSGESGNPNPNYVMDPSGYVYEAVASNRLQGVTATCYYKEMVEDMYGDLHENIVLWDAAEYAQENPLFTDENGMYAWDVPQGLWQVKFEKEGYQTTYSEWLPVPPPQLEVNIGMVQTAQPTVTAIRGYETGIEIDFSKFMLPETMTAEFITITRNGEAVAGEVTFKNAEANPQNKNEQFVSKVRFVPAEALATTDKVILTVSKRVKSYAGIQMESDYSQEIAIEKEPKAVVASEIEIVYNETTEITVTVEPAEASTGKKVTATSVSSIIATIEPAEAILNEEGKATFIISGELPGQTMIRFAVESMDMKPEVKVSVVEAGEKEITRNYTLSMGWNWFSINVQDQNLNDIPALLAPIKESVLILKGQNGELTNKNENDWEGSLNSLSTTQAYKIKMKKEATLELTGKGADPTSNTITLNQGWNWIGYIPTVTLPLEQALQNLQAEENDLIKGLDSFAIYDGSTWTGSLTHLLPGEGYMYYSQSVKSFNYTANGTESEPSTPSAQWSYDIHQSEDNVIAIAELYNGEQKAEIGKFLVGVFVGDECRGIAVEKDGYLFITAHGEQTDGKLTLRAFDTADQQEYNVKEEIEWSGTLTGSLTTPVSLHIGEATGITPISEGLLVYPSPVRHRLYIRGDIGNIEEVRISDTAGQTLILDKQVIPNEGINVSSLSKGIYFIIIKTGNEVIQQKFMKID</sequence>
<evidence type="ECO:0000256" key="2">
    <source>
        <dbReference type="SAM" id="SignalP"/>
    </source>
</evidence>
<evidence type="ECO:0000259" key="4">
    <source>
        <dbReference type="Pfam" id="PF18998"/>
    </source>
</evidence>
<organism evidence="5 6">
    <name type="scientific">Bacteroides cellulosilyticus</name>
    <dbReference type="NCBI Taxonomy" id="246787"/>
    <lineage>
        <taxon>Bacteria</taxon>
        <taxon>Pseudomonadati</taxon>
        <taxon>Bacteroidota</taxon>
        <taxon>Bacteroidia</taxon>
        <taxon>Bacteroidales</taxon>
        <taxon>Bacteroidaceae</taxon>
        <taxon>Bacteroides</taxon>
    </lineage>
</organism>
<comment type="caution">
    <text evidence="5">The sequence shown here is derived from an EMBL/GenBank/DDBJ whole genome shotgun (WGS) entry which is preliminary data.</text>
</comment>
<feature type="signal peptide" evidence="2">
    <location>
        <begin position="1"/>
        <end position="18"/>
    </location>
</feature>
<evidence type="ECO:0000313" key="6">
    <source>
        <dbReference type="Proteomes" id="UP000448877"/>
    </source>
</evidence>
<dbReference type="Pfam" id="PF13306">
    <property type="entry name" value="LRR_5"/>
    <property type="match status" value="1"/>
</dbReference>
<evidence type="ECO:0000256" key="1">
    <source>
        <dbReference type="SAM" id="MobiDB-lite"/>
    </source>
</evidence>
<proteinExistence type="predicted"/>
<dbReference type="Pfam" id="PF18998">
    <property type="entry name" value="Flg_new_2"/>
    <property type="match status" value="2"/>
</dbReference>
<dbReference type="InterPro" id="IPR008969">
    <property type="entry name" value="CarboxyPept-like_regulatory"/>
</dbReference>
<feature type="domain" description="Secretion system C-terminal sorting" evidence="3">
    <location>
        <begin position="2050"/>
        <end position="2118"/>
    </location>
</feature>
<dbReference type="EMBL" id="VVYV01000003">
    <property type="protein sequence ID" value="KAA5423216.1"/>
    <property type="molecule type" value="Genomic_DNA"/>
</dbReference>
<accession>A0A125MGZ0</accession>
<feature type="domain" description="Bacterial repeat" evidence="4">
    <location>
        <begin position="40"/>
        <end position="110"/>
    </location>
</feature>
<dbReference type="SUPFAM" id="SSF49464">
    <property type="entry name" value="Carboxypeptidase regulatory domain-like"/>
    <property type="match status" value="1"/>
</dbReference>
<dbReference type="Gene3D" id="2.60.40.1120">
    <property type="entry name" value="Carboxypeptidase-like, regulatory domain"/>
    <property type="match status" value="1"/>
</dbReference>
<dbReference type="Gene3D" id="3.80.10.10">
    <property type="entry name" value="Ribonuclease Inhibitor"/>
    <property type="match status" value="1"/>
</dbReference>
<dbReference type="InterPro" id="IPR026444">
    <property type="entry name" value="Secre_tail"/>
</dbReference>
<dbReference type="Pfam" id="PF18962">
    <property type="entry name" value="Por_Secre_tail"/>
    <property type="match status" value="1"/>
</dbReference>
<dbReference type="InterPro" id="IPR044060">
    <property type="entry name" value="Bacterial_rp_domain"/>
</dbReference>
<dbReference type="RefSeq" id="WP_007219391.1">
    <property type="nucleotide sequence ID" value="NZ_CABMLT010000005.1"/>
</dbReference>
<protein>
    <submittedName>
        <fullName evidence="5">T9SS type A sorting domain-containing protein</fullName>
    </submittedName>
</protein>